<comment type="similarity">
    <text evidence="1">Belongs to the peptidase C1 family.</text>
</comment>
<name>A0AAD8E631_DIPPU</name>
<dbReference type="InterPro" id="IPR039417">
    <property type="entry name" value="Peptidase_C1A_papain-like"/>
</dbReference>
<protein>
    <recommendedName>
        <fullName evidence="5">Peptidase C1A papain C-terminal domain-containing protein</fullName>
    </recommendedName>
</protein>
<reference evidence="6" key="1">
    <citation type="journal article" date="2023" name="IScience">
        <title>Live-bearing cockroach genome reveals convergent evolutionary mechanisms linked to viviparity in insects and beyond.</title>
        <authorList>
            <person name="Fouks B."/>
            <person name="Harrison M.C."/>
            <person name="Mikhailova A.A."/>
            <person name="Marchal E."/>
            <person name="English S."/>
            <person name="Carruthers M."/>
            <person name="Jennings E.C."/>
            <person name="Chiamaka E.L."/>
            <person name="Frigard R.A."/>
            <person name="Pippel M."/>
            <person name="Attardo G.M."/>
            <person name="Benoit J.B."/>
            <person name="Bornberg-Bauer E."/>
            <person name="Tobe S.S."/>
        </authorList>
    </citation>
    <scope>NUCLEOTIDE SEQUENCE</scope>
    <source>
        <strain evidence="6">Stay&amp;Tobe</strain>
    </source>
</reference>
<dbReference type="FunFam" id="3.90.70.10:FF:000006">
    <property type="entry name" value="Cathepsin S"/>
    <property type="match status" value="1"/>
</dbReference>
<dbReference type="PANTHER" id="PTHR12411">
    <property type="entry name" value="CYSTEINE PROTEASE FAMILY C1-RELATED"/>
    <property type="match status" value="1"/>
</dbReference>
<keyword evidence="7" id="KW-1185">Reference proteome</keyword>
<dbReference type="GO" id="GO:0008234">
    <property type="term" value="F:cysteine-type peptidase activity"/>
    <property type="evidence" value="ECO:0007669"/>
    <property type="project" value="UniProtKB-KW"/>
</dbReference>
<dbReference type="PROSITE" id="PS00139">
    <property type="entry name" value="THIOL_PROTEASE_CYS"/>
    <property type="match status" value="1"/>
</dbReference>
<dbReference type="PROSITE" id="PS00639">
    <property type="entry name" value="THIOL_PROTEASE_HIS"/>
    <property type="match status" value="1"/>
</dbReference>
<dbReference type="PRINTS" id="PR00705">
    <property type="entry name" value="PAPAIN"/>
</dbReference>
<feature type="non-terminal residue" evidence="6">
    <location>
        <position position="290"/>
    </location>
</feature>
<feature type="domain" description="Peptidase C1A papain C-terminal" evidence="5">
    <location>
        <begin position="75"/>
        <end position="289"/>
    </location>
</feature>
<organism evidence="6 7">
    <name type="scientific">Diploptera punctata</name>
    <name type="common">Pacific beetle cockroach</name>
    <dbReference type="NCBI Taxonomy" id="6984"/>
    <lineage>
        <taxon>Eukaryota</taxon>
        <taxon>Metazoa</taxon>
        <taxon>Ecdysozoa</taxon>
        <taxon>Arthropoda</taxon>
        <taxon>Hexapoda</taxon>
        <taxon>Insecta</taxon>
        <taxon>Pterygota</taxon>
        <taxon>Neoptera</taxon>
        <taxon>Polyneoptera</taxon>
        <taxon>Dictyoptera</taxon>
        <taxon>Blattodea</taxon>
        <taxon>Blaberoidea</taxon>
        <taxon>Blaberidae</taxon>
        <taxon>Diplopterinae</taxon>
        <taxon>Diploptera</taxon>
    </lineage>
</organism>
<dbReference type="Pfam" id="PF00112">
    <property type="entry name" value="Peptidase_C1"/>
    <property type="match status" value="1"/>
</dbReference>
<dbReference type="CDD" id="cd02248">
    <property type="entry name" value="Peptidase_C1A"/>
    <property type="match status" value="1"/>
</dbReference>
<dbReference type="AlphaFoldDB" id="A0AAD8E631"/>
<dbReference type="InterPro" id="IPR000668">
    <property type="entry name" value="Peptidase_C1A_C"/>
</dbReference>
<dbReference type="Proteomes" id="UP001233999">
    <property type="component" value="Unassembled WGS sequence"/>
</dbReference>
<proteinExistence type="inferred from homology"/>
<dbReference type="InterPro" id="IPR038765">
    <property type="entry name" value="Papain-like_cys_pep_sf"/>
</dbReference>
<sequence>KNKMTIIYLRNYITIQRLLYDDENPNCQQVLNQITIKTSEKLTFLHELHHLTSLKMNSTLSNTGSTFITPENAVIPDEIDWRKKGAVTRVKDQGDCGSCWAFSSVGSIEGQQFRKSGVLTELSEQNLVDCDTENWGCDGGLMNTIFNYVQKNGGIDTEKTYPYEAKDGKCRFNRSNVGATISGYVSLPRGDENKLTEAVATIGPISVGMNVPRDFCDYSEGIIYQRNCDPDRMRHAVLVVGYGTDKETKEDYYIIKNSWGESWGMKGYFLMARNKNNNCGIATAASYPLP</sequence>
<dbReference type="Gene3D" id="3.90.70.10">
    <property type="entry name" value="Cysteine proteinases"/>
    <property type="match status" value="1"/>
</dbReference>
<dbReference type="InterPro" id="IPR000169">
    <property type="entry name" value="Pept_cys_AS"/>
</dbReference>
<evidence type="ECO:0000256" key="2">
    <source>
        <dbReference type="ARBA" id="ARBA00022670"/>
    </source>
</evidence>
<evidence type="ECO:0000256" key="3">
    <source>
        <dbReference type="ARBA" id="ARBA00022801"/>
    </source>
</evidence>
<keyword evidence="4" id="KW-0788">Thiol protease</keyword>
<dbReference type="SMART" id="SM00645">
    <property type="entry name" value="Pept_C1"/>
    <property type="match status" value="1"/>
</dbReference>
<evidence type="ECO:0000313" key="6">
    <source>
        <dbReference type="EMBL" id="KAJ9578171.1"/>
    </source>
</evidence>
<dbReference type="InterPro" id="IPR013128">
    <property type="entry name" value="Peptidase_C1A"/>
</dbReference>
<dbReference type="SUPFAM" id="SSF54001">
    <property type="entry name" value="Cysteine proteinases"/>
    <property type="match status" value="1"/>
</dbReference>
<evidence type="ECO:0000259" key="5">
    <source>
        <dbReference type="SMART" id="SM00645"/>
    </source>
</evidence>
<accession>A0AAD8E631</accession>
<keyword evidence="2" id="KW-0645">Protease</keyword>
<comment type="caution">
    <text evidence="6">The sequence shown here is derived from an EMBL/GenBank/DDBJ whole genome shotgun (WGS) entry which is preliminary data.</text>
</comment>
<dbReference type="InterPro" id="IPR025660">
    <property type="entry name" value="Pept_his_AS"/>
</dbReference>
<dbReference type="GO" id="GO:0006508">
    <property type="term" value="P:proteolysis"/>
    <property type="evidence" value="ECO:0007669"/>
    <property type="project" value="UniProtKB-KW"/>
</dbReference>
<evidence type="ECO:0000256" key="4">
    <source>
        <dbReference type="ARBA" id="ARBA00022807"/>
    </source>
</evidence>
<evidence type="ECO:0000313" key="7">
    <source>
        <dbReference type="Proteomes" id="UP001233999"/>
    </source>
</evidence>
<reference evidence="6" key="2">
    <citation type="submission" date="2023-05" db="EMBL/GenBank/DDBJ databases">
        <authorList>
            <person name="Fouks B."/>
        </authorList>
    </citation>
    <scope>NUCLEOTIDE SEQUENCE</scope>
    <source>
        <strain evidence="6">Stay&amp;Tobe</strain>
        <tissue evidence="6">Testes</tissue>
    </source>
</reference>
<gene>
    <name evidence="6" type="ORF">L9F63_005603</name>
</gene>
<dbReference type="EMBL" id="JASPKZ010008903">
    <property type="protein sequence ID" value="KAJ9578171.1"/>
    <property type="molecule type" value="Genomic_DNA"/>
</dbReference>
<evidence type="ECO:0000256" key="1">
    <source>
        <dbReference type="ARBA" id="ARBA00008455"/>
    </source>
</evidence>
<keyword evidence="3" id="KW-0378">Hydrolase</keyword>